<sequence length="140" mass="15535">MGGKNAEDAIFLISVGIQTINQDTELNMEKVIQTDSKYFNTRGIQTVNYTKDKQTQGIAKHTVTVASQTESILPTSEDSYKEDKKSDKMIDEEESPKETEESHSTIDNNSHVASQNINGEEATYFNLSSLSVLSTGFHPI</sequence>
<accession>A0A8T0ENF1</accession>
<evidence type="ECO:0000256" key="1">
    <source>
        <dbReference type="SAM" id="MobiDB-lite"/>
    </source>
</evidence>
<reference evidence="2" key="2">
    <citation type="submission" date="2020-06" db="EMBL/GenBank/DDBJ databases">
        <authorList>
            <person name="Sheffer M."/>
        </authorList>
    </citation>
    <scope>NUCLEOTIDE SEQUENCE</scope>
</reference>
<comment type="caution">
    <text evidence="2">The sequence shown here is derived from an EMBL/GenBank/DDBJ whole genome shotgun (WGS) entry which is preliminary data.</text>
</comment>
<dbReference type="EMBL" id="JABXBU010002072">
    <property type="protein sequence ID" value="KAF8777423.1"/>
    <property type="molecule type" value="Genomic_DNA"/>
</dbReference>
<feature type="region of interest" description="Disordered" evidence="1">
    <location>
        <begin position="67"/>
        <end position="115"/>
    </location>
</feature>
<dbReference type="AlphaFoldDB" id="A0A8T0ENF1"/>
<evidence type="ECO:0000313" key="2">
    <source>
        <dbReference type="EMBL" id="KAF8777423.1"/>
    </source>
</evidence>
<gene>
    <name evidence="2" type="ORF">HNY73_014288</name>
</gene>
<name>A0A8T0ENF1_ARGBR</name>
<protein>
    <submittedName>
        <fullName evidence="2">Uncharacterized protein</fullName>
    </submittedName>
</protein>
<reference evidence="2" key="1">
    <citation type="journal article" date="2020" name="bioRxiv">
        <title>Chromosome-level reference genome of the European wasp spider Argiope bruennichi: a resource for studies on range expansion and evolutionary adaptation.</title>
        <authorList>
            <person name="Sheffer M.M."/>
            <person name="Hoppe A."/>
            <person name="Krehenwinkel H."/>
            <person name="Uhl G."/>
            <person name="Kuss A.W."/>
            <person name="Jensen L."/>
            <person name="Jensen C."/>
            <person name="Gillespie R.G."/>
            <person name="Hoff K.J."/>
            <person name="Prost S."/>
        </authorList>
    </citation>
    <scope>NUCLEOTIDE SEQUENCE</scope>
</reference>
<organism evidence="2 3">
    <name type="scientific">Argiope bruennichi</name>
    <name type="common">Wasp spider</name>
    <name type="synonym">Aranea bruennichi</name>
    <dbReference type="NCBI Taxonomy" id="94029"/>
    <lineage>
        <taxon>Eukaryota</taxon>
        <taxon>Metazoa</taxon>
        <taxon>Ecdysozoa</taxon>
        <taxon>Arthropoda</taxon>
        <taxon>Chelicerata</taxon>
        <taxon>Arachnida</taxon>
        <taxon>Araneae</taxon>
        <taxon>Araneomorphae</taxon>
        <taxon>Entelegynae</taxon>
        <taxon>Araneoidea</taxon>
        <taxon>Araneidae</taxon>
        <taxon>Argiope</taxon>
    </lineage>
</organism>
<feature type="compositionally biased region" description="Basic and acidic residues" evidence="1">
    <location>
        <begin position="78"/>
        <end position="89"/>
    </location>
</feature>
<evidence type="ECO:0000313" key="3">
    <source>
        <dbReference type="Proteomes" id="UP000807504"/>
    </source>
</evidence>
<feature type="compositionally biased region" description="Polar residues" evidence="1">
    <location>
        <begin position="105"/>
        <end position="115"/>
    </location>
</feature>
<dbReference type="Proteomes" id="UP000807504">
    <property type="component" value="Unassembled WGS sequence"/>
</dbReference>
<keyword evidence="3" id="KW-1185">Reference proteome</keyword>
<proteinExistence type="predicted"/>